<evidence type="ECO:0000256" key="1">
    <source>
        <dbReference type="ARBA" id="ARBA00004804"/>
    </source>
</evidence>
<comment type="subunit">
    <text evidence="7">Homodimer.</text>
</comment>
<protein>
    <recommendedName>
        <fullName evidence="3 7">Uroporphyrinogen decarboxylase</fullName>
        <shortName evidence="7">UPD</shortName>
        <shortName evidence="7">URO-D</shortName>
        <ecNumber evidence="3 7">4.1.1.37</ecNumber>
    </recommendedName>
</protein>
<dbReference type="eggNOG" id="COG0407">
    <property type="taxonomic scope" value="Bacteria"/>
</dbReference>
<dbReference type="GO" id="GO:0005829">
    <property type="term" value="C:cytosol"/>
    <property type="evidence" value="ECO:0007669"/>
    <property type="project" value="TreeGrafter"/>
</dbReference>
<dbReference type="PANTHER" id="PTHR21091:SF169">
    <property type="entry name" value="UROPORPHYRINOGEN DECARBOXYLASE"/>
    <property type="match status" value="1"/>
</dbReference>
<dbReference type="RefSeq" id="WP_015799221.1">
    <property type="nucleotide sequence ID" value="NC_013124.1"/>
</dbReference>
<dbReference type="Proteomes" id="UP000000771">
    <property type="component" value="Chromosome"/>
</dbReference>
<evidence type="ECO:0000256" key="6">
    <source>
        <dbReference type="ARBA" id="ARBA00023244"/>
    </source>
</evidence>
<evidence type="ECO:0000259" key="10">
    <source>
        <dbReference type="PROSITE" id="PS00906"/>
    </source>
</evidence>
<keyword evidence="6 7" id="KW-0627">Porphyrin biosynthesis</keyword>
<evidence type="ECO:0000313" key="13">
    <source>
        <dbReference type="Proteomes" id="UP000000771"/>
    </source>
</evidence>
<comment type="catalytic activity">
    <reaction evidence="7 8">
        <text>uroporphyrinogen III + 4 H(+) = coproporphyrinogen III + 4 CO2</text>
        <dbReference type="Rhea" id="RHEA:19865"/>
        <dbReference type="ChEBI" id="CHEBI:15378"/>
        <dbReference type="ChEBI" id="CHEBI:16526"/>
        <dbReference type="ChEBI" id="CHEBI:57308"/>
        <dbReference type="ChEBI" id="CHEBI:57309"/>
        <dbReference type="EC" id="4.1.1.37"/>
    </reaction>
</comment>
<evidence type="ECO:0000313" key="12">
    <source>
        <dbReference type="EMBL" id="ACU54744.1"/>
    </source>
</evidence>
<feature type="binding site" evidence="7">
    <location>
        <position position="153"/>
    </location>
    <ligand>
        <name>substrate</name>
    </ligand>
</feature>
<keyword evidence="4 7" id="KW-0210">Decarboxylase</keyword>
<dbReference type="PROSITE" id="PS00906">
    <property type="entry name" value="UROD_1"/>
    <property type="match status" value="1"/>
</dbReference>
<dbReference type="InterPro" id="IPR000257">
    <property type="entry name" value="Uroporphyrinogen_deCOase"/>
</dbReference>
<dbReference type="UniPathway" id="UPA00251">
    <property type="reaction ID" value="UER00321"/>
</dbReference>
<dbReference type="InterPro" id="IPR006361">
    <property type="entry name" value="Uroporphyrinogen_deCO2ase_HemE"/>
</dbReference>
<dbReference type="InterPro" id="IPR038071">
    <property type="entry name" value="UROD/MetE-like_sf"/>
</dbReference>
<feature type="binding site" evidence="7">
    <location>
        <position position="208"/>
    </location>
    <ligand>
        <name>substrate</name>
    </ligand>
</feature>
<feature type="domain" description="Uroporphyrinogen decarboxylase (URO-D)" evidence="10">
    <location>
        <begin position="25"/>
        <end position="34"/>
    </location>
</feature>
<comment type="caution">
    <text evidence="7">Lacks conserved residue(s) required for the propagation of feature annotation.</text>
</comment>
<organism evidence="12 13">
    <name type="scientific">Acidimicrobium ferrooxidans (strain DSM 10331 / JCM 15462 / NBRC 103882 / ICP)</name>
    <dbReference type="NCBI Taxonomy" id="525909"/>
    <lineage>
        <taxon>Bacteria</taxon>
        <taxon>Bacillati</taxon>
        <taxon>Actinomycetota</taxon>
        <taxon>Acidimicrobiia</taxon>
        <taxon>Acidimicrobiales</taxon>
        <taxon>Acidimicrobiaceae</taxon>
        <taxon>Acidimicrobium</taxon>
    </lineage>
</organism>
<dbReference type="SUPFAM" id="SSF51726">
    <property type="entry name" value="UROD/MetE-like"/>
    <property type="match status" value="1"/>
</dbReference>
<dbReference type="PROSITE" id="PS00907">
    <property type="entry name" value="UROD_2"/>
    <property type="match status" value="1"/>
</dbReference>
<evidence type="ECO:0000256" key="5">
    <source>
        <dbReference type="ARBA" id="ARBA00023239"/>
    </source>
</evidence>
<evidence type="ECO:0000256" key="7">
    <source>
        <dbReference type="HAMAP-Rule" id="MF_00218"/>
    </source>
</evidence>
<feature type="domain" description="Uroporphyrinogen decarboxylase (URO-D)" evidence="11">
    <location>
        <begin position="141"/>
        <end position="157"/>
    </location>
</feature>
<dbReference type="Gene3D" id="3.20.20.210">
    <property type="match status" value="1"/>
</dbReference>
<accession>C7M196</accession>
<dbReference type="STRING" id="525909.Afer_1830"/>
<dbReference type="OrthoDB" id="9806656at2"/>
<evidence type="ECO:0000256" key="4">
    <source>
        <dbReference type="ARBA" id="ARBA00022793"/>
    </source>
</evidence>
<proteinExistence type="inferred from homology"/>
<keyword evidence="13" id="KW-1185">Reference proteome</keyword>
<dbReference type="KEGG" id="afo:Afer_1830"/>
<dbReference type="NCBIfam" id="TIGR01464">
    <property type="entry name" value="hemE"/>
    <property type="match status" value="1"/>
</dbReference>
<dbReference type="EMBL" id="CP001631">
    <property type="protein sequence ID" value="ACU54744.1"/>
    <property type="molecule type" value="Genomic_DNA"/>
</dbReference>
<feature type="binding site" evidence="7">
    <location>
        <position position="322"/>
    </location>
    <ligand>
        <name>substrate</name>
    </ligand>
</feature>
<comment type="pathway">
    <text evidence="1 7 8">Porphyrin-containing compound metabolism; protoporphyrin-IX biosynthesis; coproporphyrinogen-III from 5-aminolevulinate: step 4/4.</text>
</comment>
<dbReference type="AlphaFoldDB" id="C7M196"/>
<evidence type="ECO:0000256" key="3">
    <source>
        <dbReference type="ARBA" id="ARBA00012288"/>
    </source>
</evidence>
<keyword evidence="5 7" id="KW-0456">Lyase</keyword>
<dbReference type="Pfam" id="PF01208">
    <property type="entry name" value="URO-D"/>
    <property type="match status" value="1"/>
</dbReference>
<dbReference type="GO" id="GO:0006782">
    <property type="term" value="P:protoporphyrinogen IX biosynthetic process"/>
    <property type="evidence" value="ECO:0007669"/>
    <property type="project" value="UniProtKB-UniRule"/>
</dbReference>
<evidence type="ECO:0000256" key="2">
    <source>
        <dbReference type="ARBA" id="ARBA00009935"/>
    </source>
</evidence>
<feature type="binding site" evidence="7">
    <location>
        <position position="79"/>
    </location>
    <ligand>
        <name>substrate</name>
    </ligand>
</feature>
<evidence type="ECO:0000256" key="9">
    <source>
        <dbReference type="RuleBase" id="RU004169"/>
    </source>
</evidence>
<feature type="binding site" evidence="7">
    <location>
        <begin position="30"/>
        <end position="34"/>
    </location>
    <ligand>
        <name>substrate</name>
    </ligand>
</feature>
<reference evidence="12 13" key="1">
    <citation type="journal article" date="2009" name="Stand. Genomic Sci.">
        <title>Complete genome sequence of Acidimicrobium ferrooxidans type strain (ICP).</title>
        <authorList>
            <person name="Clum A."/>
            <person name="Nolan M."/>
            <person name="Lang E."/>
            <person name="Glavina Del Rio T."/>
            <person name="Tice H."/>
            <person name="Copeland A."/>
            <person name="Cheng J.F."/>
            <person name="Lucas S."/>
            <person name="Chen F."/>
            <person name="Bruce D."/>
            <person name="Goodwin L."/>
            <person name="Pitluck S."/>
            <person name="Ivanova N."/>
            <person name="Mavrommatis K."/>
            <person name="Mikhailova N."/>
            <person name="Pati A."/>
            <person name="Chen A."/>
            <person name="Palaniappan K."/>
            <person name="Goker M."/>
            <person name="Spring S."/>
            <person name="Land M."/>
            <person name="Hauser L."/>
            <person name="Chang Y.J."/>
            <person name="Jeffries C.C."/>
            <person name="Chain P."/>
            <person name="Bristow J."/>
            <person name="Eisen J.A."/>
            <person name="Markowitz V."/>
            <person name="Hugenholtz P."/>
            <person name="Kyrpides N.C."/>
            <person name="Klenk H.P."/>
            <person name="Lapidus A."/>
        </authorList>
    </citation>
    <scope>NUCLEOTIDE SEQUENCE [LARGE SCALE GENOMIC DNA]</scope>
    <source>
        <strain evidence="13">DSM 10331 / JCM 15462 / NBRC 103882 / ICP</strain>
    </source>
</reference>
<feature type="site" description="Transition state stabilizer" evidence="7">
    <location>
        <position position="79"/>
    </location>
</feature>
<dbReference type="EC" id="4.1.1.37" evidence="3 7"/>
<keyword evidence="7" id="KW-0963">Cytoplasm</keyword>
<dbReference type="HOGENOM" id="CLU_040933_0_1_11"/>
<dbReference type="GO" id="GO:0004853">
    <property type="term" value="F:uroporphyrinogen decarboxylase activity"/>
    <property type="evidence" value="ECO:0007669"/>
    <property type="project" value="UniProtKB-UniRule"/>
</dbReference>
<sequence>MASPVHSPEPALLAALARRPGHHVPVWFMRQAGRSLPEYRAVRGVESILTVLEDPELAATITLQPVERYHVDAAILYSDIMAPLAAAGVGVDIVPGLGPTFDPPIRARSDLARLDRFHPEALEAMASTVRLVTAASPVPLIGFAGGPFTVASYLIEGRPSRDYSATKRLMLADAGLFAALLERLTDIAAASIAVQVEAGASAVQIFDSWAGALSGPAFRDHVARHLRRLAAVIGELGVPSIYFSVGTAHLEADICELGFDAVGIDWRVDLEGFATRHGSRLALQGNLDPAYVLAPVDVVLAEARAVLTASAPAPGYVFNLGHGVLPESDPDVLARVVDLVHDEGTRLRTNALEATS</sequence>
<dbReference type="CDD" id="cd00717">
    <property type="entry name" value="URO-D"/>
    <property type="match status" value="1"/>
</dbReference>
<name>C7M196_ACIFD</name>
<comment type="function">
    <text evidence="7">Catalyzes the decarboxylation of four acetate groups of uroporphyrinogen-III to yield coproporphyrinogen-III.</text>
</comment>
<dbReference type="PANTHER" id="PTHR21091">
    <property type="entry name" value="METHYLTETRAHYDROFOLATE:HOMOCYSTEINE METHYLTRANSFERASE RELATED"/>
    <property type="match status" value="1"/>
</dbReference>
<comment type="subcellular location">
    <subcellularLocation>
        <location evidence="7">Cytoplasm</location>
    </subcellularLocation>
</comment>
<gene>
    <name evidence="7" type="primary">hemE</name>
    <name evidence="12" type="ordered locus">Afer_1830</name>
</gene>
<evidence type="ECO:0000259" key="11">
    <source>
        <dbReference type="PROSITE" id="PS00907"/>
    </source>
</evidence>
<comment type="similarity">
    <text evidence="2 7 9">Belongs to the uroporphyrinogen decarboxylase family.</text>
</comment>
<dbReference type="HAMAP" id="MF_00218">
    <property type="entry name" value="URO_D"/>
    <property type="match status" value="1"/>
</dbReference>
<evidence type="ECO:0000256" key="8">
    <source>
        <dbReference type="RuleBase" id="RU000554"/>
    </source>
</evidence>